<feature type="region of interest" description="Disordered" evidence="2">
    <location>
        <begin position="1"/>
        <end position="23"/>
    </location>
</feature>
<feature type="compositionally biased region" description="Basic and acidic residues" evidence="2">
    <location>
        <begin position="11"/>
        <end position="23"/>
    </location>
</feature>
<reference evidence="3 4" key="1">
    <citation type="submission" date="2016-02" db="EMBL/GenBank/DDBJ databases">
        <title>Genome analysis of coral dinoflagellate symbionts highlights evolutionary adaptations to a symbiotic lifestyle.</title>
        <authorList>
            <person name="Aranda M."/>
            <person name="Li Y."/>
            <person name="Liew Y.J."/>
            <person name="Baumgarten S."/>
            <person name="Simakov O."/>
            <person name="Wilson M."/>
            <person name="Piel J."/>
            <person name="Ashoor H."/>
            <person name="Bougouffa S."/>
            <person name="Bajic V.B."/>
            <person name="Ryu T."/>
            <person name="Ravasi T."/>
            <person name="Bayer T."/>
            <person name="Micklem G."/>
            <person name="Kim H."/>
            <person name="Bhak J."/>
            <person name="Lajeunesse T.C."/>
            <person name="Voolstra C.R."/>
        </authorList>
    </citation>
    <scope>NUCLEOTIDE SEQUENCE [LARGE SCALE GENOMIC DNA]</scope>
    <source>
        <strain evidence="3 4">CCMP2467</strain>
    </source>
</reference>
<accession>A0A1Q9E1G1</accession>
<proteinExistence type="predicted"/>
<dbReference type="AlphaFoldDB" id="A0A1Q9E1G1"/>
<organism evidence="3 4">
    <name type="scientific">Symbiodinium microadriaticum</name>
    <name type="common">Dinoflagellate</name>
    <name type="synonym">Zooxanthella microadriatica</name>
    <dbReference type="NCBI Taxonomy" id="2951"/>
    <lineage>
        <taxon>Eukaryota</taxon>
        <taxon>Sar</taxon>
        <taxon>Alveolata</taxon>
        <taxon>Dinophyceae</taxon>
        <taxon>Suessiales</taxon>
        <taxon>Symbiodiniaceae</taxon>
        <taxon>Symbiodinium</taxon>
    </lineage>
</organism>
<sequence>MGKGWKTKHAGQKEPKEDLGGQFPEYDKAWKRAPGIAVLQSSNTPKENHGGLVPTMQNVVNQARKVETKLARLRDEQLQRTRGWEIYLADVKQRVSKEKSKHEAAQQRLSKEISDLEAAQIAVYEQVTEVALQSQRQGLQPLQAAPAATQSMDVDLGLESPMENDLPPDVDLASELQRSPFHTNKETHGLAGHDSLFDEIPQEWGRQVSGFVHGPPGSAHFGGERSTPPPAPAPVRAPEVIPISEGDGHALESAKASPLADQLQAKRKEQRESRSPFGRPERAEAPSGPAPETGQISLASIVDDDNEELDSAHPTPTSPGLGRLDV</sequence>
<feature type="compositionally biased region" description="Basic residues" evidence="2">
    <location>
        <begin position="1"/>
        <end position="10"/>
    </location>
</feature>
<gene>
    <name evidence="3" type="ORF">AK812_SmicGene16001</name>
</gene>
<evidence type="ECO:0000313" key="3">
    <source>
        <dbReference type="EMBL" id="OLQ01255.1"/>
    </source>
</evidence>
<feature type="coiled-coil region" evidence="1">
    <location>
        <begin position="56"/>
        <end position="119"/>
    </location>
</feature>
<protein>
    <submittedName>
        <fullName evidence="3">Uncharacterized protein</fullName>
    </submittedName>
</protein>
<evidence type="ECO:0000256" key="1">
    <source>
        <dbReference type="SAM" id="Coils"/>
    </source>
</evidence>
<dbReference type="Proteomes" id="UP000186817">
    <property type="component" value="Unassembled WGS sequence"/>
</dbReference>
<keyword evidence="4" id="KW-1185">Reference proteome</keyword>
<comment type="caution">
    <text evidence="3">The sequence shown here is derived from an EMBL/GenBank/DDBJ whole genome shotgun (WGS) entry which is preliminary data.</text>
</comment>
<feature type="region of interest" description="Disordered" evidence="2">
    <location>
        <begin position="207"/>
        <end position="326"/>
    </location>
</feature>
<keyword evidence="1" id="KW-0175">Coiled coil</keyword>
<dbReference type="EMBL" id="LSRX01000299">
    <property type="protein sequence ID" value="OLQ01255.1"/>
    <property type="molecule type" value="Genomic_DNA"/>
</dbReference>
<evidence type="ECO:0000313" key="4">
    <source>
        <dbReference type="Proteomes" id="UP000186817"/>
    </source>
</evidence>
<feature type="compositionally biased region" description="Basic and acidic residues" evidence="2">
    <location>
        <begin position="264"/>
        <end position="284"/>
    </location>
</feature>
<dbReference type="OrthoDB" id="458249at2759"/>
<name>A0A1Q9E1G1_SYMMI</name>
<evidence type="ECO:0000256" key="2">
    <source>
        <dbReference type="SAM" id="MobiDB-lite"/>
    </source>
</evidence>